<dbReference type="PANTHER" id="PTHR43071">
    <property type="entry name" value="2-AMINO-4-HYDROXY-6-HYDROXYMETHYLDIHYDROPTERIDINE PYROPHOSPHOKINASE"/>
    <property type="match status" value="1"/>
</dbReference>
<keyword evidence="7 13" id="KW-0276">Fatty acid metabolism</keyword>
<feature type="binding site" evidence="13">
    <location>
        <position position="8"/>
    </location>
    <ligand>
        <name>Mg(2+)</name>
        <dbReference type="ChEBI" id="CHEBI:18420"/>
    </ligand>
</feature>
<dbReference type="SUPFAM" id="SSF56214">
    <property type="entry name" value="4'-phosphopantetheinyl transferase"/>
    <property type="match status" value="1"/>
</dbReference>
<name>A0ABN4V1D5_9BACT</name>
<evidence type="ECO:0000256" key="9">
    <source>
        <dbReference type="ARBA" id="ARBA00022842"/>
    </source>
</evidence>
<evidence type="ECO:0000256" key="4">
    <source>
        <dbReference type="ARBA" id="ARBA00022723"/>
    </source>
</evidence>
<dbReference type="NCBIfam" id="TIGR00516">
    <property type="entry name" value="acpS"/>
    <property type="match status" value="1"/>
</dbReference>
<keyword evidence="11 13" id="KW-0443">Lipid metabolism</keyword>
<dbReference type="Gene3D" id="3.90.470.20">
    <property type="entry name" value="4'-phosphopantetheinyl transferase domain"/>
    <property type="match status" value="1"/>
</dbReference>
<dbReference type="EMBL" id="CP007389">
    <property type="protein sequence ID" value="APT74720.1"/>
    <property type="molecule type" value="Genomic_DNA"/>
</dbReference>
<evidence type="ECO:0000313" key="16">
    <source>
        <dbReference type="Proteomes" id="UP000185490"/>
    </source>
</evidence>
<organism evidence="15 16">
    <name type="scientific">Thermosipho melanesiensis</name>
    <dbReference type="NCBI Taxonomy" id="46541"/>
    <lineage>
        <taxon>Bacteria</taxon>
        <taxon>Thermotogati</taxon>
        <taxon>Thermotogota</taxon>
        <taxon>Thermotogae</taxon>
        <taxon>Thermotogales</taxon>
        <taxon>Fervidobacteriaceae</taxon>
        <taxon>Thermosipho</taxon>
    </lineage>
</organism>
<dbReference type="InterPro" id="IPR035907">
    <property type="entry name" value="Hppk_sf"/>
</dbReference>
<evidence type="ECO:0000259" key="14">
    <source>
        <dbReference type="PROSITE" id="PS00794"/>
    </source>
</evidence>
<evidence type="ECO:0000256" key="11">
    <source>
        <dbReference type="ARBA" id="ARBA00023098"/>
    </source>
</evidence>
<evidence type="ECO:0000256" key="3">
    <source>
        <dbReference type="ARBA" id="ARBA00022679"/>
    </source>
</evidence>
<keyword evidence="2 13" id="KW-0444">Lipid biosynthesis</keyword>
<keyword evidence="6" id="KW-0418">Kinase</keyword>
<evidence type="ECO:0000256" key="8">
    <source>
        <dbReference type="ARBA" id="ARBA00022840"/>
    </source>
</evidence>
<comment type="cofactor">
    <cofactor evidence="13">
        <name>Mg(2+)</name>
        <dbReference type="ChEBI" id="CHEBI:18420"/>
    </cofactor>
</comment>
<evidence type="ECO:0000313" key="15">
    <source>
        <dbReference type="EMBL" id="APT74720.1"/>
    </source>
</evidence>
<dbReference type="InterPro" id="IPR037143">
    <property type="entry name" value="4-PPantetheinyl_Trfase_dom_sf"/>
</dbReference>
<dbReference type="PROSITE" id="PS00794">
    <property type="entry name" value="HPPK"/>
    <property type="match status" value="1"/>
</dbReference>
<keyword evidence="13" id="KW-0963">Cytoplasm</keyword>
<comment type="catalytic activity">
    <reaction evidence="13">
        <text>apo-[ACP] + CoA = holo-[ACP] + adenosine 3',5'-bisphosphate + H(+)</text>
        <dbReference type="Rhea" id="RHEA:12068"/>
        <dbReference type="Rhea" id="RHEA-COMP:9685"/>
        <dbReference type="Rhea" id="RHEA-COMP:9690"/>
        <dbReference type="ChEBI" id="CHEBI:15378"/>
        <dbReference type="ChEBI" id="CHEBI:29999"/>
        <dbReference type="ChEBI" id="CHEBI:57287"/>
        <dbReference type="ChEBI" id="CHEBI:58343"/>
        <dbReference type="ChEBI" id="CHEBI:64479"/>
        <dbReference type="EC" id="2.7.8.7"/>
    </reaction>
</comment>
<sequence>MIVGIGIDIIDIGRISLKIADRILTGLEKGKKLNAQYLAGRFSLKEAFFKALGTGLNGNSFKDISILNNDEGKPYIVLHKDFEGFNFCHVSLSHDTFALSNVILEKRQGNVFLGIGTNLGEKEKNLSTALDYLEKVGIKILKTSSIYITKPYGYTNQDNFYNIVVEIDTVLSPKKLLECLLKIEKNMGRKRTIKWGPRIIDIDILFYGNLVIDLEKLKIPHYDFVNRDFFVVPMVEISKDFVHPKFGKTIESLMGNFEKNWEVIDWKLRR</sequence>
<comment type="function">
    <text evidence="13">Transfers the 4'-phosphopantetheine moiety from coenzyme A to a Ser of acyl-carrier-protein.</text>
</comment>
<comment type="subcellular location">
    <subcellularLocation>
        <location evidence="13">Cytoplasm</location>
    </subcellularLocation>
</comment>
<dbReference type="InterPro" id="IPR000550">
    <property type="entry name" value="Hppk"/>
</dbReference>
<keyword evidence="5" id="KW-0547">Nucleotide-binding</keyword>
<feature type="domain" description="7,8-dihydro-6-hydroxymethylpterin-pyrophosphokinase" evidence="14">
    <location>
        <begin position="194"/>
        <end position="205"/>
    </location>
</feature>
<evidence type="ECO:0000256" key="6">
    <source>
        <dbReference type="ARBA" id="ARBA00022777"/>
    </source>
</evidence>
<dbReference type="InterPro" id="IPR008278">
    <property type="entry name" value="4-PPantetheinyl_Trfase_dom"/>
</dbReference>
<keyword evidence="16" id="KW-1185">Reference proteome</keyword>
<dbReference type="PANTHER" id="PTHR43071:SF1">
    <property type="entry name" value="2-AMINO-4-HYDROXY-6-HYDROXYMETHYLDIHYDROPTERIDINE PYROPHOSPHOKINASE"/>
    <property type="match status" value="1"/>
</dbReference>
<protein>
    <recommendedName>
        <fullName evidence="13">Holo-[acyl-carrier-protein] synthase</fullName>
        <shortName evidence="13">Holo-ACP synthase</shortName>
        <ecNumber evidence="13">2.7.8.7</ecNumber>
    </recommendedName>
    <alternativeName>
        <fullName evidence="13">4'-phosphopantetheinyl transferase AcpS</fullName>
    </alternativeName>
</protein>
<feature type="binding site" evidence="13">
    <location>
        <position position="46"/>
    </location>
    <ligand>
        <name>Mg(2+)</name>
        <dbReference type="ChEBI" id="CHEBI:18420"/>
    </ligand>
</feature>
<comment type="pathway">
    <text evidence="1">Cofactor biosynthesis; tetrahydrofolate biosynthesis; 2-amino-4-hydroxy-6-hydroxymethyl-7,8-dihydropteridine diphosphate from 7,8-dihydroneopterin triphosphate: step 4/4.</text>
</comment>
<comment type="similarity">
    <text evidence="13">Belongs to the P-Pant transferase superfamily. AcpS family.</text>
</comment>
<evidence type="ECO:0000256" key="5">
    <source>
        <dbReference type="ARBA" id="ARBA00022741"/>
    </source>
</evidence>
<dbReference type="SUPFAM" id="SSF55083">
    <property type="entry name" value="6-hydroxymethyl-7,8-dihydropterin pyrophosphokinase, HPPK"/>
    <property type="match status" value="1"/>
</dbReference>
<evidence type="ECO:0000256" key="13">
    <source>
        <dbReference type="HAMAP-Rule" id="MF_00101"/>
    </source>
</evidence>
<evidence type="ECO:0000256" key="1">
    <source>
        <dbReference type="ARBA" id="ARBA00005051"/>
    </source>
</evidence>
<keyword evidence="9 13" id="KW-0460">Magnesium</keyword>
<evidence type="ECO:0000256" key="12">
    <source>
        <dbReference type="ARBA" id="ARBA00023160"/>
    </source>
</evidence>
<keyword evidence="3 13" id="KW-0808">Transferase</keyword>
<dbReference type="Proteomes" id="UP000185490">
    <property type="component" value="Chromosome"/>
</dbReference>
<dbReference type="Pfam" id="PF01648">
    <property type="entry name" value="ACPS"/>
    <property type="match status" value="1"/>
</dbReference>
<dbReference type="NCBIfam" id="TIGR01498">
    <property type="entry name" value="folK"/>
    <property type="match status" value="1"/>
</dbReference>
<dbReference type="InterPro" id="IPR002582">
    <property type="entry name" value="ACPS"/>
</dbReference>
<dbReference type="InterPro" id="IPR004568">
    <property type="entry name" value="Ppantetheine-prot_Trfase_dom"/>
</dbReference>
<dbReference type="GO" id="GO:0003848">
    <property type="term" value="F:2-amino-4-hydroxy-6-hydroxymethyldihydropteridine diphosphokinase activity"/>
    <property type="evidence" value="ECO:0007669"/>
    <property type="project" value="UniProtKB-EC"/>
</dbReference>
<evidence type="ECO:0000256" key="2">
    <source>
        <dbReference type="ARBA" id="ARBA00022516"/>
    </source>
</evidence>
<proteinExistence type="inferred from homology"/>
<dbReference type="EC" id="2.7.8.7" evidence="13"/>
<dbReference type="Pfam" id="PF01288">
    <property type="entry name" value="HPPK"/>
    <property type="match status" value="1"/>
</dbReference>
<dbReference type="GO" id="GO:0008897">
    <property type="term" value="F:holo-[acyl-carrier-protein] synthase activity"/>
    <property type="evidence" value="ECO:0007669"/>
    <property type="project" value="UniProtKB-EC"/>
</dbReference>
<dbReference type="NCBIfam" id="TIGR00556">
    <property type="entry name" value="pantethn_trn"/>
    <property type="match status" value="1"/>
</dbReference>
<keyword evidence="4 13" id="KW-0479">Metal-binding</keyword>
<dbReference type="Gene3D" id="3.30.70.560">
    <property type="entry name" value="7,8-Dihydro-6-hydroxymethylpterin-pyrophosphokinase HPPK"/>
    <property type="match status" value="1"/>
</dbReference>
<evidence type="ECO:0000256" key="7">
    <source>
        <dbReference type="ARBA" id="ARBA00022832"/>
    </source>
</evidence>
<keyword evidence="10" id="KW-0289">Folate biosynthesis</keyword>
<dbReference type="HAMAP" id="MF_00101">
    <property type="entry name" value="AcpS"/>
    <property type="match status" value="1"/>
</dbReference>
<keyword evidence="12 13" id="KW-0275">Fatty acid biosynthesis</keyword>
<accession>A0ABN4V1D5</accession>
<dbReference type="RefSeq" id="WP_012058055.1">
    <property type="nucleotide sequence ID" value="NZ_CP007389.1"/>
</dbReference>
<gene>
    <name evidence="13 15" type="primary">acpS</name>
    <name evidence="15" type="ORF">BW47_09795</name>
</gene>
<dbReference type="CDD" id="cd00483">
    <property type="entry name" value="HPPK"/>
    <property type="match status" value="1"/>
</dbReference>
<keyword evidence="8" id="KW-0067">ATP-binding</keyword>
<reference evidence="15 16" key="1">
    <citation type="submission" date="2014-02" db="EMBL/GenBank/DDBJ databases">
        <title>Diversity of Thermotogales isolates from hydrothermal vents.</title>
        <authorList>
            <person name="Haverkamp T.H.A."/>
            <person name="Lossouarn J."/>
            <person name="Geslin C."/>
            <person name="Nesbo C.L."/>
        </authorList>
    </citation>
    <scope>NUCLEOTIDE SEQUENCE [LARGE SCALE GENOMIC DNA]</scope>
    <source>
        <strain evidence="15 16">431</strain>
    </source>
</reference>
<evidence type="ECO:0000256" key="10">
    <source>
        <dbReference type="ARBA" id="ARBA00022909"/>
    </source>
</evidence>